<comment type="function">
    <text evidence="12">The main replicative DNA helicase, it participates in initiation and elongation during chromosome replication. Travels ahead of the DNA replisome, separating dsDNA into templates for DNA synthesis. A processive ATP-dependent 5'-3' DNA helicase it has DNA-dependent ATPase activity.</text>
</comment>
<evidence type="ECO:0000256" key="1">
    <source>
        <dbReference type="ARBA" id="ARBA00008428"/>
    </source>
</evidence>
<dbReference type="Pfam" id="PF03796">
    <property type="entry name" value="DnaB_C"/>
    <property type="match status" value="1"/>
</dbReference>
<dbReference type="InterPro" id="IPR007693">
    <property type="entry name" value="DNA_helicase_DnaB-like_N"/>
</dbReference>
<protein>
    <recommendedName>
        <fullName evidence="11 12">Replicative DNA helicase</fullName>
        <ecNumber evidence="11 12">5.6.2.3</ecNumber>
    </recommendedName>
</protein>
<dbReference type="InterPro" id="IPR007694">
    <property type="entry name" value="DNA_helicase_DnaB-like_C"/>
</dbReference>
<evidence type="ECO:0000256" key="10">
    <source>
        <dbReference type="ARBA" id="ARBA00048954"/>
    </source>
</evidence>
<keyword evidence="9" id="KW-0413">Isomerase</keyword>
<comment type="similarity">
    <text evidence="1 12">Belongs to the helicase family. DnaB subfamily.</text>
</comment>
<keyword evidence="7 12" id="KW-0067">ATP-binding</keyword>
<dbReference type="PROSITE" id="PS51199">
    <property type="entry name" value="SF4_HELICASE"/>
    <property type="match status" value="1"/>
</dbReference>
<keyword evidence="8 12" id="KW-0238">DNA-binding</keyword>
<evidence type="ECO:0000256" key="6">
    <source>
        <dbReference type="ARBA" id="ARBA00022806"/>
    </source>
</evidence>
<evidence type="ECO:0000256" key="7">
    <source>
        <dbReference type="ARBA" id="ARBA00022840"/>
    </source>
</evidence>
<dbReference type="InterPro" id="IPR007692">
    <property type="entry name" value="DNA_helicase_DnaB"/>
</dbReference>
<evidence type="ECO:0000256" key="3">
    <source>
        <dbReference type="ARBA" id="ARBA00022705"/>
    </source>
</evidence>
<evidence type="ECO:0000256" key="8">
    <source>
        <dbReference type="ARBA" id="ARBA00023125"/>
    </source>
</evidence>
<dbReference type="HOGENOM" id="CLU_005373_0_2_12"/>
<dbReference type="EC" id="5.6.2.3" evidence="11 12"/>
<dbReference type="Proteomes" id="UP000000611">
    <property type="component" value="Chromosome"/>
</dbReference>
<gene>
    <name evidence="14" type="primary">dnaB</name>
    <name evidence="14" type="ordered locus">BDU_114</name>
</gene>
<evidence type="ECO:0000256" key="12">
    <source>
        <dbReference type="RuleBase" id="RU362085"/>
    </source>
</evidence>
<feature type="domain" description="SF4 helicase" evidence="13">
    <location>
        <begin position="190"/>
        <end position="460"/>
    </location>
</feature>
<dbReference type="GO" id="GO:1990077">
    <property type="term" value="C:primosome complex"/>
    <property type="evidence" value="ECO:0007669"/>
    <property type="project" value="UniProtKB-UniRule"/>
</dbReference>
<dbReference type="Gene3D" id="3.40.50.300">
    <property type="entry name" value="P-loop containing nucleotide triphosphate hydrolases"/>
    <property type="match status" value="1"/>
</dbReference>
<sequence length="464" mass="52121">MAFTSISTTSTLLFNEGAEKAVISSIFYNPGKVEEALLYLKPDDFYNQDHEMIFKAMISLYEKRENIDPITVFEEVSTITPKSQLVNNLKALTGLQDYLSFLSGYLPTDKTINIYAKIVKEHRIRRDIAKISRELNDLANDSTKKVEQFVEEAQRQVLSIELDCSNKNLNHAKVIAERVHAEIYERSVQKREVDFGIPSGFKKVDSLIGGFRESDFIIIGARPSVGKTAFALNIASSIALKGDKKRRVGFFSLEMTSDALIKRIIASQANIDGFKIQNSILSGHEIKAINDVVNDISNSEFYIEDTANISLLTLATQARKLKRFSGIDILFVDYISLISLESKNVPRHEQVASISKALKELARELKIPIVALSQLTRDTEGREPSLASLRESGALEQDADIVILLHRDKDLKNNSDDDDGIVNAIDTKVIVAKHRNGPTGRVDILFLPHVVKFVNKEHEMDYYL</sequence>
<dbReference type="EMBL" id="CP000976">
    <property type="protein sequence ID" value="ACH93070.1"/>
    <property type="molecule type" value="Genomic_DNA"/>
</dbReference>
<organism evidence="14 15">
    <name type="scientific">Borrelia duttonii (strain Ly)</name>
    <dbReference type="NCBI Taxonomy" id="412419"/>
    <lineage>
        <taxon>Bacteria</taxon>
        <taxon>Pseudomonadati</taxon>
        <taxon>Spirochaetota</taxon>
        <taxon>Spirochaetia</taxon>
        <taxon>Spirochaetales</taxon>
        <taxon>Borreliaceae</taxon>
        <taxon>Borrelia</taxon>
    </lineage>
</organism>
<evidence type="ECO:0000256" key="9">
    <source>
        <dbReference type="ARBA" id="ARBA00023235"/>
    </source>
</evidence>
<dbReference type="RefSeq" id="WP_012537882.1">
    <property type="nucleotide sequence ID" value="NC_011229.1"/>
</dbReference>
<accession>B5RLI5</accession>
<dbReference type="OrthoDB" id="9773982at2"/>
<evidence type="ECO:0000313" key="14">
    <source>
        <dbReference type="EMBL" id="ACH93070.1"/>
    </source>
</evidence>
<keyword evidence="5 12" id="KW-0378">Hydrolase</keyword>
<evidence type="ECO:0000313" key="15">
    <source>
        <dbReference type="Proteomes" id="UP000000611"/>
    </source>
</evidence>
<dbReference type="PANTHER" id="PTHR30153:SF2">
    <property type="entry name" value="REPLICATIVE DNA HELICASE"/>
    <property type="match status" value="1"/>
</dbReference>
<evidence type="ECO:0000256" key="2">
    <source>
        <dbReference type="ARBA" id="ARBA00022515"/>
    </source>
</evidence>
<dbReference type="Pfam" id="PF00772">
    <property type="entry name" value="DnaB"/>
    <property type="match status" value="1"/>
</dbReference>
<dbReference type="GO" id="GO:0005524">
    <property type="term" value="F:ATP binding"/>
    <property type="evidence" value="ECO:0007669"/>
    <property type="project" value="UniProtKB-UniRule"/>
</dbReference>
<dbReference type="Gene3D" id="1.10.860.10">
    <property type="entry name" value="DNAb Helicase, Chain A"/>
    <property type="match status" value="1"/>
</dbReference>
<dbReference type="GO" id="GO:0006269">
    <property type="term" value="P:DNA replication, synthesis of primer"/>
    <property type="evidence" value="ECO:0007669"/>
    <property type="project" value="UniProtKB-UniRule"/>
</dbReference>
<dbReference type="SUPFAM" id="SSF48024">
    <property type="entry name" value="N-terminal domain of DnaB helicase"/>
    <property type="match status" value="1"/>
</dbReference>
<keyword evidence="4 12" id="KW-0547">Nucleotide-binding</keyword>
<name>B5RLI5_BORDL</name>
<dbReference type="GO" id="GO:0043139">
    <property type="term" value="F:5'-3' DNA helicase activity"/>
    <property type="evidence" value="ECO:0007669"/>
    <property type="project" value="UniProtKB-EC"/>
</dbReference>
<reference evidence="14 15" key="1">
    <citation type="journal article" date="2008" name="PLoS Genet.">
        <title>The genome of Borrelia recurrentis, the agent of deadly louse-borne relapsing fever, is a degraded subset of tick-borne Borrelia duttonii.</title>
        <authorList>
            <person name="Lescot M."/>
            <person name="Audic S."/>
            <person name="Robert C."/>
            <person name="Nguyen T.T."/>
            <person name="Blanc G."/>
            <person name="Cutler S.J."/>
            <person name="Wincker P."/>
            <person name="Couloux A."/>
            <person name="Claverie J.-M."/>
            <person name="Raoult D."/>
            <person name="Drancourt M."/>
        </authorList>
    </citation>
    <scope>NUCLEOTIDE SEQUENCE [LARGE SCALE GENOMIC DNA]</scope>
    <source>
        <strain evidence="14 15">Ly</strain>
    </source>
</reference>
<comment type="catalytic activity">
    <reaction evidence="10 12">
        <text>ATP + H2O = ADP + phosphate + H(+)</text>
        <dbReference type="Rhea" id="RHEA:13065"/>
        <dbReference type="ChEBI" id="CHEBI:15377"/>
        <dbReference type="ChEBI" id="CHEBI:15378"/>
        <dbReference type="ChEBI" id="CHEBI:30616"/>
        <dbReference type="ChEBI" id="CHEBI:43474"/>
        <dbReference type="ChEBI" id="CHEBI:456216"/>
        <dbReference type="EC" id="5.6.2.3"/>
    </reaction>
</comment>
<dbReference type="GO" id="GO:0003677">
    <property type="term" value="F:DNA binding"/>
    <property type="evidence" value="ECO:0007669"/>
    <property type="project" value="UniProtKB-UniRule"/>
</dbReference>
<evidence type="ECO:0000256" key="11">
    <source>
        <dbReference type="NCBIfam" id="TIGR00665"/>
    </source>
</evidence>
<keyword evidence="15" id="KW-1185">Reference proteome</keyword>
<dbReference type="CDD" id="cd00984">
    <property type="entry name" value="DnaB_C"/>
    <property type="match status" value="1"/>
</dbReference>
<keyword evidence="3 12" id="KW-0235">DNA replication</keyword>
<dbReference type="eggNOG" id="COG0305">
    <property type="taxonomic scope" value="Bacteria"/>
</dbReference>
<dbReference type="NCBIfam" id="TIGR00665">
    <property type="entry name" value="DnaB"/>
    <property type="match status" value="1"/>
</dbReference>
<evidence type="ECO:0000256" key="5">
    <source>
        <dbReference type="ARBA" id="ARBA00022801"/>
    </source>
</evidence>
<dbReference type="STRING" id="412419.BDU_114"/>
<dbReference type="GO" id="GO:0016887">
    <property type="term" value="F:ATP hydrolysis activity"/>
    <property type="evidence" value="ECO:0007669"/>
    <property type="project" value="RHEA"/>
</dbReference>
<dbReference type="InterPro" id="IPR027417">
    <property type="entry name" value="P-loop_NTPase"/>
</dbReference>
<dbReference type="GO" id="GO:0005829">
    <property type="term" value="C:cytosol"/>
    <property type="evidence" value="ECO:0007669"/>
    <property type="project" value="TreeGrafter"/>
</dbReference>
<keyword evidence="6 12" id="KW-0347">Helicase</keyword>
<keyword evidence="2 12" id="KW-0639">Primosome</keyword>
<dbReference type="InterPro" id="IPR036185">
    <property type="entry name" value="DNA_heli_DnaB-like_N_sf"/>
</dbReference>
<dbReference type="InterPro" id="IPR016136">
    <property type="entry name" value="DNA_helicase_N/primase_C"/>
</dbReference>
<evidence type="ECO:0000259" key="13">
    <source>
        <dbReference type="PROSITE" id="PS51199"/>
    </source>
</evidence>
<proteinExistence type="inferred from homology"/>
<dbReference type="KEGG" id="bdu:BDU_114"/>
<dbReference type="PANTHER" id="PTHR30153">
    <property type="entry name" value="REPLICATIVE DNA HELICASE DNAB"/>
    <property type="match status" value="1"/>
</dbReference>
<dbReference type="SUPFAM" id="SSF52540">
    <property type="entry name" value="P-loop containing nucleoside triphosphate hydrolases"/>
    <property type="match status" value="1"/>
</dbReference>
<dbReference type="AlphaFoldDB" id="B5RLI5"/>
<evidence type="ECO:0000256" key="4">
    <source>
        <dbReference type="ARBA" id="ARBA00022741"/>
    </source>
</evidence>